<feature type="compositionally biased region" description="Basic and acidic residues" evidence="1">
    <location>
        <begin position="89"/>
        <end position="107"/>
    </location>
</feature>
<keyword evidence="2" id="KW-0812">Transmembrane</keyword>
<reference evidence="3 4" key="1">
    <citation type="journal article" date="2017" name="Genome Announc.">
        <title>Genome sequence of the saprophytic ascomycete Epicoccum nigrum ICMP 19927 strain isolated from New Zealand.</title>
        <authorList>
            <person name="Fokin M."/>
            <person name="Fleetwood D."/>
            <person name="Weir B.S."/>
            <person name="Villas-Boas S.G."/>
        </authorList>
    </citation>
    <scope>NUCLEOTIDE SEQUENCE [LARGE SCALE GENOMIC DNA]</scope>
    <source>
        <strain evidence="3 4">ICMP 19927</strain>
    </source>
</reference>
<evidence type="ECO:0000256" key="1">
    <source>
        <dbReference type="SAM" id="MobiDB-lite"/>
    </source>
</evidence>
<feature type="region of interest" description="Disordered" evidence="1">
    <location>
        <begin position="89"/>
        <end position="119"/>
    </location>
</feature>
<feature type="compositionally biased region" description="Low complexity" evidence="1">
    <location>
        <begin position="8"/>
        <end position="20"/>
    </location>
</feature>
<feature type="region of interest" description="Disordered" evidence="1">
    <location>
        <begin position="563"/>
        <end position="627"/>
    </location>
</feature>
<dbReference type="OMA" id="METHEDC"/>
<organism evidence="3 4">
    <name type="scientific">Epicoccum nigrum</name>
    <name type="common">Soil fungus</name>
    <name type="synonym">Epicoccum purpurascens</name>
    <dbReference type="NCBI Taxonomy" id="105696"/>
    <lineage>
        <taxon>Eukaryota</taxon>
        <taxon>Fungi</taxon>
        <taxon>Dikarya</taxon>
        <taxon>Ascomycota</taxon>
        <taxon>Pezizomycotina</taxon>
        <taxon>Dothideomycetes</taxon>
        <taxon>Pleosporomycetidae</taxon>
        <taxon>Pleosporales</taxon>
        <taxon>Pleosporineae</taxon>
        <taxon>Didymellaceae</taxon>
        <taxon>Epicoccum</taxon>
    </lineage>
</organism>
<protein>
    <submittedName>
        <fullName evidence="3">Uncharacterized protein</fullName>
    </submittedName>
</protein>
<name>A0A1Y2M6F5_EPING</name>
<feature type="region of interest" description="Disordered" evidence="1">
    <location>
        <begin position="1"/>
        <end position="32"/>
    </location>
</feature>
<keyword evidence="4" id="KW-1185">Reference proteome</keyword>
<dbReference type="InParanoid" id="A0A1Y2M6F5"/>
<evidence type="ECO:0000313" key="3">
    <source>
        <dbReference type="EMBL" id="OSS51663.1"/>
    </source>
</evidence>
<feature type="compositionally biased region" description="Basic and acidic residues" evidence="1">
    <location>
        <begin position="563"/>
        <end position="576"/>
    </location>
</feature>
<keyword evidence="2" id="KW-1133">Transmembrane helix</keyword>
<sequence length="627" mass="69089">MVWPRKPPSTSRPRPTITGPEMERPLPTTTSKNNRYTLLDMYCGAGGDTQAPTDRTPNILVEAHGSPAPEGLPAASTDNQHVDKAQALGPDHDILPESEVTSRKDVGDNSDGSVSPVVNLPRSKNAMTVQRKAKHSLPRLLVLSACVSYLFVQVWGITLGLHFVNGYALAHVRQGESDMAIASEDLAIERTMYAQLEQLKNTELQWQYMESYPNCLMRGLFTAKKSFPVCGFDMHLNVRNQTLNWISENCDRLFYTPQLHPSNMSLLRKVAEDVKQVARDAFALFKYRVLLLRHRFRGTNVTGHATTTTARSVGAEPISPENASLLSAFRLDCDEYTRCRLVYSGEKYSIDGWSEAASKAFANANKDILKWSFPFDKYLRTSKVLLSALYFLHASLLVCSAIALHLSLLQLKPPPGQSPKSILADLKQRIRRLFNHREMSANIDLFCAEAILCMPLRWQLLSDSLSSCNILLSVGLVLIVIFPIGFGMAFFFPVPGSKRNAHSLYRAMTELKKILQRDEAFLDSLSKKGASTPKAPPAPAAIPASKIGALHTSPATSLAEDLQQARETLHAEREQASDNDEAEHTSTSSGETVSDFDSDTDSGASYVDLTDGASSIISEEGDQQGGE</sequence>
<evidence type="ECO:0000256" key="2">
    <source>
        <dbReference type="SAM" id="Phobius"/>
    </source>
</evidence>
<feature type="transmembrane region" description="Helical" evidence="2">
    <location>
        <begin position="470"/>
        <end position="492"/>
    </location>
</feature>
<accession>A0A1Y2M6F5</accession>
<proteinExistence type="predicted"/>
<gene>
    <name evidence="3" type="ORF">B5807_03132</name>
</gene>
<feature type="transmembrane region" description="Helical" evidence="2">
    <location>
        <begin position="388"/>
        <end position="411"/>
    </location>
</feature>
<keyword evidence="2" id="KW-0472">Membrane</keyword>
<dbReference type="EMBL" id="KZ107840">
    <property type="protein sequence ID" value="OSS51663.1"/>
    <property type="molecule type" value="Genomic_DNA"/>
</dbReference>
<feature type="transmembrane region" description="Helical" evidence="2">
    <location>
        <begin position="140"/>
        <end position="164"/>
    </location>
</feature>
<dbReference type="AlphaFoldDB" id="A0A1Y2M6F5"/>
<evidence type="ECO:0000313" key="4">
    <source>
        <dbReference type="Proteomes" id="UP000193240"/>
    </source>
</evidence>
<dbReference type="Proteomes" id="UP000193240">
    <property type="component" value="Unassembled WGS sequence"/>
</dbReference>